<dbReference type="InterPro" id="IPR001967">
    <property type="entry name" value="Peptidase_S11_N"/>
</dbReference>
<keyword evidence="14" id="KW-1185">Reference proteome</keyword>
<dbReference type="InterPro" id="IPR012338">
    <property type="entry name" value="Beta-lactam/transpept-like"/>
</dbReference>
<evidence type="ECO:0000256" key="8">
    <source>
        <dbReference type="PIRSR" id="PIRSR618044-2"/>
    </source>
</evidence>
<gene>
    <name evidence="13" type="ordered locus">Plav_2796</name>
</gene>
<keyword evidence="6" id="KW-0961">Cell wall biogenesis/degradation</keyword>
<dbReference type="GO" id="GO:0071555">
    <property type="term" value="P:cell wall organization"/>
    <property type="evidence" value="ECO:0007669"/>
    <property type="project" value="UniProtKB-KW"/>
</dbReference>
<dbReference type="EC" id="3.4.16.4" evidence="13"/>
<evidence type="ECO:0000256" key="6">
    <source>
        <dbReference type="ARBA" id="ARBA00023316"/>
    </source>
</evidence>
<dbReference type="InterPro" id="IPR036680">
    <property type="entry name" value="SPOR-like_sf"/>
</dbReference>
<evidence type="ECO:0000313" key="14">
    <source>
        <dbReference type="Proteomes" id="UP000006377"/>
    </source>
</evidence>
<evidence type="ECO:0000313" key="13">
    <source>
        <dbReference type="EMBL" id="ABS64404.1"/>
    </source>
</evidence>
<feature type="binding site" evidence="8">
    <location>
        <position position="235"/>
    </location>
    <ligand>
        <name>substrate</name>
    </ligand>
</feature>
<sequence>MQGSAPTSFARISLGRSKSSGGFCLICLFLLFGLLVAAPVQAAAPKEAALVIDAYSGKVLYARSADEYRYPASLTKVMTLYLLFEKLQAGEVTLKSRITMTPRGAGMPPSKLGLRAGQTLSVEDAILALVTRSANDVASATGAFIAGTEDDFAALMTKKARALGMTRTTYKNASGLPNSAQKTTARDQATLAKRIREDFPQYYHYFSTEYFAWGKARIRNHNRLLGEYKGTTGLKTGYTNASGFNLTATVERDNKFLIGVVMGGKQAKLRDAHMIEILDRAMPSAIAMKNGSTLMAANTGPAPKPVLRPLGLAPEEDRAALLQLASSIEDQSDTIPAQDNLSADLPAPVQTVLLAPAPQQPATPAQPVVLPVAAPEQQAAPAAPVDTVTAYAVAALRSAEGPVRQAGREIGNFLVAPANASVSPEAAANPLLRTAANDPTRREPASAQSWRDGDPLIPEGTWIIQIGAYAEQSDAVDSIRKAMRAAPAELGEAVPVTIPVKTANNRTLYRSRFGGFDGENAARNACGRLARQAIQCIPIPPSNWSLPQTADDAERRRG</sequence>
<feature type="signal peptide" evidence="11">
    <location>
        <begin position="1"/>
        <end position="42"/>
    </location>
</feature>
<dbReference type="Pfam" id="PF05036">
    <property type="entry name" value="SPOR"/>
    <property type="match status" value="1"/>
</dbReference>
<dbReference type="SUPFAM" id="SSF56601">
    <property type="entry name" value="beta-lactamase/transpeptidase-like"/>
    <property type="match status" value="1"/>
</dbReference>
<dbReference type="OrthoDB" id="5291989at2"/>
<keyword evidence="13" id="KW-0645">Protease</keyword>
<feature type="domain" description="SPOR" evidence="12">
    <location>
        <begin position="456"/>
        <end position="542"/>
    </location>
</feature>
<dbReference type="SUPFAM" id="SSF110997">
    <property type="entry name" value="Sporulation related repeat"/>
    <property type="match status" value="1"/>
</dbReference>
<dbReference type="HOGENOM" id="CLU_027070_1_1_5"/>
<keyword evidence="4" id="KW-0133">Cell shape</keyword>
<feature type="active site" description="Acyl-ester intermediate" evidence="7">
    <location>
        <position position="73"/>
    </location>
</feature>
<dbReference type="Proteomes" id="UP000006377">
    <property type="component" value="Chromosome"/>
</dbReference>
<dbReference type="AlphaFoldDB" id="A7HWX1"/>
<dbReference type="eggNOG" id="COG3087">
    <property type="taxonomic scope" value="Bacteria"/>
</dbReference>
<dbReference type="PROSITE" id="PS51724">
    <property type="entry name" value="SPOR"/>
    <property type="match status" value="1"/>
</dbReference>
<name>A7HWX1_PARL1</name>
<keyword evidence="5" id="KW-0573">Peptidoglycan synthesis</keyword>
<evidence type="ECO:0000256" key="1">
    <source>
        <dbReference type="ARBA" id="ARBA00007164"/>
    </source>
</evidence>
<dbReference type="KEGG" id="pla:Plav_2796"/>
<evidence type="ECO:0000256" key="5">
    <source>
        <dbReference type="ARBA" id="ARBA00022984"/>
    </source>
</evidence>
<evidence type="ECO:0000259" key="12">
    <source>
        <dbReference type="PROSITE" id="PS51724"/>
    </source>
</evidence>
<organism evidence="13 14">
    <name type="scientific">Parvibaculum lavamentivorans (strain DS-1 / DSM 13023 / NCIMB 13966)</name>
    <dbReference type="NCBI Taxonomy" id="402881"/>
    <lineage>
        <taxon>Bacteria</taxon>
        <taxon>Pseudomonadati</taxon>
        <taxon>Pseudomonadota</taxon>
        <taxon>Alphaproteobacteria</taxon>
        <taxon>Hyphomicrobiales</taxon>
        <taxon>Parvibaculaceae</taxon>
        <taxon>Parvibaculum</taxon>
    </lineage>
</organism>
<evidence type="ECO:0000256" key="9">
    <source>
        <dbReference type="RuleBase" id="RU004016"/>
    </source>
</evidence>
<dbReference type="PANTHER" id="PTHR21581">
    <property type="entry name" value="D-ALANYL-D-ALANINE CARBOXYPEPTIDASE"/>
    <property type="match status" value="1"/>
</dbReference>
<comment type="similarity">
    <text evidence="1 9">Belongs to the peptidase S11 family.</text>
</comment>
<dbReference type="GO" id="GO:0009002">
    <property type="term" value="F:serine-type D-Ala-D-Ala carboxypeptidase activity"/>
    <property type="evidence" value="ECO:0007669"/>
    <property type="project" value="UniProtKB-EC"/>
</dbReference>
<dbReference type="InterPro" id="IPR007730">
    <property type="entry name" value="SPOR-like_dom"/>
</dbReference>
<feature type="active site" evidence="7">
    <location>
        <position position="133"/>
    </location>
</feature>
<dbReference type="Gene3D" id="3.30.70.1070">
    <property type="entry name" value="Sporulation related repeat"/>
    <property type="match status" value="1"/>
</dbReference>
<dbReference type="GO" id="GO:0042834">
    <property type="term" value="F:peptidoglycan binding"/>
    <property type="evidence" value="ECO:0007669"/>
    <property type="project" value="InterPro"/>
</dbReference>
<dbReference type="GO" id="GO:0006508">
    <property type="term" value="P:proteolysis"/>
    <property type="evidence" value="ECO:0007669"/>
    <property type="project" value="InterPro"/>
</dbReference>
<dbReference type="PANTHER" id="PTHR21581:SF6">
    <property type="entry name" value="TRAFFICKING PROTEIN PARTICLE COMPLEX SUBUNIT 12"/>
    <property type="match status" value="1"/>
</dbReference>
<evidence type="ECO:0000256" key="11">
    <source>
        <dbReference type="SAM" id="SignalP"/>
    </source>
</evidence>
<dbReference type="InterPro" id="IPR018044">
    <property type="entry name" value="Peptidase_S11"/>
</dbReference>
<keyword evidence="2 11" id="KW-0732">Signal</keyword>
<feature type="chain" id="PRO_5002709743" evidence="11">
    <location>
        <begin position="43"/>
        <end position="558"/>
    </location>
</feature>
<evidence type="ECO:0000256" key="4">
    <source>
        <dbReference type="ARBA" id="ARBA00022960"/>
    </source>
</evidence>
<dbReference type="GO" id="GO:0009252">
    <property type="term" value="P:peptidoglycan biosynthetic process"/>
    <property type="evidence" value="ECO:0007669"/>
    <property type="project" value="UniProtKB-KW"/>
</dbReference>
<dbReference type="Gene3D" id="3.40.710.10">
    <property type="entry name" value="DD-peptidase/beta-lactamase superfamily"/>
    <property type="match status" value="1"/>
</dbReference>
<protein>
    <submittedName>
        <fullName evidence="13">Serine-type D-Ala-D-Ala carboxypeptidase</fullName>
        <ecNumber evidence="13">3.4.16.4</ecNumber>
    </submittedName>
</protein>
<evidence type="ECO:0000256" key="3">
    <source>
        <dbReference type="ARBA" id="ARBA00022801"/>
    </source>
</evidence>
<evidence type="ECO:0000256" key="2">
    <source>
        <dbReference type="ARBA" id="ARBA00022729"/>
    </source>
</evidence>
<reference evidence="13 14" key="1">
    <citation type="journal article" date="2011" name="Stand. Genomic Sci.">
        <title>Complete genome sequence of Parvibaculum lavamentivorans type strain (DS-1(T)).</title>
        <authorList>
            <person name="Schleheck D."/>
            <person name="Weiss M."/>
            <person name="Pitluck S."/>
            <person name="Bruce D."/>
            <person name="Land M.L."/>
            <person name="Han S."/>
            <person name="Saunders E."/>
            <person name="Tapia R."/>
            <person name="Detter C."/>
            <person name="Brettin T."/>
            <person name="Han J."/>
            <person name="Woyke T."/>
            <person name="Goodwin L."/>
            <person name="Pennacchio L."/>
            <person name="Nolan M."/>
            <person name="Cook A.M."/>
            <person name="Kjelleberg S."/>
            <person name="Thomas T."/>
        </authorList>
    </citation>
    <scope>NUCLEOTIDE SEQUENCE [LARGE SCALE GENOMIC DNA]</scope>
    <source>
        <strain evidence="14">DS-1 / DSM 13023 / NCIMB 13966</strain>
    </source>
</reference>
<evidence type="ECO:0000256" key="10">
    <source>
        <dbReference type="SAM" id="MobiDB-lite"/>
    </source>
</evidence>
<feature type="region of interest" description="Disordered" evidence="10">
    <location>
        <begin position="435"/>
        <end position="454"/>
    </location>
</feature>
<accession>A7HWX1</accession>
<dbReference type="RefSeq" id="WP_012111719.1">
    <property type="nucleotide sequence ID" value="NC_009719.1"/>
</dbReference>
<proteinExistence type="inferred from homology"/>
<keyword evidence="13" id="KW-0121">Carboxypeptidase</keyword>
<feature type="active site" description="Proton acceptor" evidence="7">
    <location>
        <position position="76"/>
    </location>
</feature>
<dbReference type="EMBL" id="CP000774">
    <property type="protein sequence ID" value="ABS64404.1"/>
    <property type="molecule type" value="Genomic_DNA"/>
</dbReference>
<dbReference type="GO" id="GO:0008360">
    <property type="term" value="P:regulation of cell shape"/>
    <property type="evidence" value="ECO:0007669"/>
    <property type="project" value="UniProtKB-KW"/>
</dbReference>
<evidence type="ECO:0000256" key="7">
    <source>
        <dbReference type="PIRSR" id="PIRSR618044-1"/>
    </source>
</evidence>
<dbReference type="STRING" id="402881.Plav_2796"/>
<dbReference type="Pfam" id="PF00768">
    <property type="entry name" value="Peptidase_S11"/>
    <property type="match status" value="1"/>
</dbReference>
<keyword evidence="3 13" id="KW-0378">Hydrolase</keyword>
<dbReference type="PRINTS" id="PR00725">
    <property type="entry name" value="DADACBPTASE1"/>
</dbReference>
<dbReference type="eggNOG" id="COG1686">
    <property type="taxonomic scope" value="Bacteria"/>
</dbReference>